<dbReference type="CDD" id="cd01300">
    <property type="entry name" value="YtcJ_like"/>
    <property type="match status" value="1"/>
</dbReference>
<name>A0A1I6HD63_9FLAO</name>
<dbReference type="EMBL" id="FOYQ01000002">
    <property type="protein sequence ID" value="SFR52389.1"/>
    <property type="molecule type" value="Genomic_DNA"/>
</dbReference>
<dbReference type="SUPFAM" id="SSF51338">
    <property type="entry name" value="Composite domain of metallo-dependent hydrolases"/>
    <property type="match status" value="1"/>
</dbReference>
<feature type="chain" id="PRO_5011613341" description="Amidohydrolase 3 domain-containing protein" evidence="1">
    <location>
        <begin position="18"/>
        <end position="571"/>
    </location>
</feature>
<feature type="domain" description="Amidohydrolase 3" evidence="2">
    <location>
        <begin position="78"/>
        <end position="564"/>
    </location>
</feature>
<dbReference type="Proteomes" id="UP000199534">
    <property type="component" value="Unassembled WGS sequence"/>
</dbReference>
<reference evidence="3 4" key="1">
    <citation type="submission" date="2016-10" db="EMBL/GenBank/DDBJ databases">
        <authorList>
            <person name="de Groot N.N."/>
        </authorList>
    </citation>
    <scope>NUCLEOTIDE SEQUENCE [LARGE SCALE GENOMIC DNA]</scope>
    <source>
        <strain evidence="3 4">DSM 21019</strain>
    </source>
</reference>
<evidence type="ECO:0000313" key="4">
    <source>
        <dbReference type="Proteomes" id="UP000199534"/>
    </source>
</evidence>
<dbReference type="Gene3D" id="2.30.40.10">
    <property type="entry name" value="Urease, subunit C, domain 1"/>
    <property type="match status" value="1"/>
</dbReference>
<dbReference type="OrthoDB" id="9767366at2"/>
<dbReference type="PANTHER" id="PTHR22642">
    <property type="entry name" value="IMIDAZOLONEPROPIONASE"/>
    <property type="match status" value="1"/>
</dbReference>
<dbReference type="SUPFAM" id="SSF51556">
    <property type="entry name" value="Metallo-dependent hydrolases"/>
    <property type="match status" value="1"/>
</dbReference>
<feature type="signal peptide" evidence="1">
    <location>
        <begin position="1"/>
        <end position="17"/>
    </location>
</feature>
<accession>A0A1I6HD63</accession>
<dbReference type="InterPro" id="IPR033932">
    <property type="entry name" value="YtcJ-like"/>
</dbReference>
<dbReference type="InterPro" id="IPR011059">
    <property type="entry name" value="Metal-dep_hydrolase_composite"/>
</dbReference>
<dbReference type="GO" id="GO:0016810">
    <property type="term" value="F:hydrolase activity, acting on carbon-nitrogen (but not peptide) bonds"/>
    <property type="evidence" value="ECO:0007669"/>
    <property type="project" value="InterPro"/>
</dbReference>
<dbReference type="PROSITE" id="PS51257">
    <property type="entry name" value="PROKAR_LIPOPROTEIN"/>
    <property type="match status" value="1"/>
</dbReference>
<keyword evidence="1" id="KW-0732">Signal</keyword>
<dbReference type="PANTHER" id="PTHR22642:SF2">
    <property type="entry name" value="PROTEIN LONG AFTER FAR-RED 3"/>
    <property type="match status" value="1"/>
</dbReference>
<dbReference type="Gene3D" id="3.10.310.70">
    <property type="match status" value="1"/>
</dbReference>
<evidence type="ECO:0000256" key="1">
    <source>
        <dbReference type="SAM" id="SignalP"/>
    </source>
</evidence>
<proteinExistence type="predicted"/>
<evidence type="ECO:0000313" key="3">
    <source>
        <dbReference type="EMBL" id="SFR52389.1"/>
    </source>
</evidence>
<dbReference type="RefSeq" id="WP_092982970.1">
    <property type="nucleotide sequence ID" value="NZ_FOYQ01000002.1"/>
</dbReference>
<organism evidence="3 4">
    <name type="scientific">Robiginitalea myxolifaciens</name>
    <dbReference type="NCBI Taxonomy" id="400055"/>
    <lineage>
        <taxon>Bacteria</taxon>
        <taxon>Pseudomonadati</taxon>
        <taxon>Bacteroidota</taxon>
        <taxon>Flavobacteriia</taxon>
        <taxon>Flavobacteriales</taxon>
        <taxon>Flavobacteriaceae</taxon>
        <taxon>Robiginitalea</taxon>
    </lineage>
</organism>
<dbReference type="Gene3D" id="3.20.20.140">
    <property type="entry name" value="Metal-dependent hydrolases"/>
    <property type="match status" value="1"/>
</dbReference>
<dbReference type="InterPro" id="IPR013108">
    <property type="entry name" value="Amidohydro_3"/>
</dbReference>
<sequence length="571" mass="63271">MRLFRLTLLVASAVFLACQGEQETESPATMYFNGDILTMVGATPEYVEALVERDGKILFVGDTNKAMQIAGKGHIMKNLQGATMLPGLIDGHAHFANFGLQAVGAQLLAPPDADVANIPKLIEVLKAWNTPENRSLTGWIFGTGFDDSVLEEKRFPTRHDLDQVTEEFPIMIMHISGHFAVVNSKGLEVLGITAETPDPEGGIIRREANSREPNGVLEELAAIPNMIAAMMPKTPEANQMFFDAGQEMALSYGYTTAQEGRAMQNHELLTAMASQNKLKIDVVSYIDYMFTDQYMGAEWNSKAYTNHYRIGGMKITLDGSPQGRTAWRTKPYLIPPDGMGSEYSGYPAIPDDSTVRSILERGFQNDWQILAHANGDAAIDQLLSTMESLHQQYKPSGRRDVIIHGQYIREDQLNKAVSLNLIGSLFPMHTFYWGDWHKQLIGDSLGNKISPVRSALDKGLKITLHTDAPVALPNLMRVVWTAVARTSRSGETIGAEERITPYEALQSITSWSAFQHFEEDQKGTLEPGKLADLVILDNNPLKVPAAEIKNIQVMETIKEGETVYQRSTEQQ</sequence>
<evidence type="ECO:0000259" key="2">
    <source>
        <dbReference type="Pfam" id="PF07969"/>
    </source>
</evidence>
<protein>
    <recommendedName>
        <fullName evidence="2">Amidohydrolase 3 domain-containing protein</fullName>
    </recommendedName>
</protein>
<dbReference type="Pfam" id="PF07969">
    <property type="entry name" value="Amidohydro_3"/>
    <property type="match status" value="1"/>
</dbReference>
<dbReference type="AlphaFoldDB" id="A0A1I6HD63"/>
<gene>
    <name evidence="3" type="ORF">SAMN04490243_2586</name>
</gene>
<dbReference type="InterPro" id="IPR032466">
    <property type="entry name" value="Metal_Hydrolase"/>
</dbReference>
<keyword evidence="4" id="KW-1185">Reference proteome</keyword>
<dbReference type="STRING" id="400055.SAMN04490243_2586"/>